<dbReference type="Proteomes" id="UP000007266">
    <property type="component" value="Unassembled WGS sequence"/>
</dbReference>
<evidence type="ECO:0000313" key="1">
    <source>
        <dbReference type="EMBL" id="KYB24847.1"/>
    </source>
</evidence>
<organism evidence="1 2">
    <name type="scientific">Tribolium castaneum</name>
    <name type="common">Red flour beetle</name>
    <dbReference type="NCBI Taxonomy" id="7070"/>
    <lineage>
        <taxon>Eukaryota</taxon>
        <taxon>Metazoa</taxon>
        <taxon>Ecdysozoa</taxon>
        <taxon>Arthropoda</taxon>
        <taxon>Hexapoda</taxon>
        <taxon>Insecta</taxon>
        <taxon>Pterygota</taxon>
        <taxon>Neoptera</taxon>
        <taxon>Endopterygota</taxon>
        <taxon>Coleoptera</taxon>
        <taxon>Polyphaga</taxon>
        <taxon>Cucujiformia</taxon>
        <taxon>Tenebrionidae</taxon>
        <taxon>Tenebrionidae incertae sedis</taxon>
        <taxon>Tribolium</taxon>
    </lineage>
</organism>
<dbReference type="InParanoid" id="A0A139WAB0"/>
<reference evidence="1 2" key="1">
    <citation type="journal article" date="2008" name="Nature">
        <title>The genome of the model beetle and pest Tribolium castaneum.</title>
        <authorList>
            <consortium name="Tribolium Genome Sequencing Consortium"/>
            <person name="Richards S."/>
            <person name="Gibbs R.A."/>
            <person name="Weinstock G.M."/>
            <person name="Brown S.J."/>
            <person name="Denell R."/>
            <person name="Beeman R.W."/>
            <person name="Gibbs R."/>
            <person name="Beeman R.W."/>
            <person name="Brown S.J."/>
            <person name="Bucher G."/>
            <person name="Friedrich M."/>
            <person name="Grimmelikhuijzen C.J."/>
            <person name="Klingler M."/>
            <person name="Lorenzen M."/>
            <person name="Richards S."/>
            <person name="Roth S."/>
            <person name="Schroder R."/>
            <person name="Tautz D."/>
            <person name="Zdobnov E.M."/>
            <person name="Muzny D."/>
            <person name="Gibbs R.A."/>
            <person name="Weinstock G.M."/>
            <person name="Attaway T."/>
            <person name="Bell S."/>
            <person name="Buhay C.J."/>
            <person name="Chandrabose M.N."/>
            <person name="Chavez D."/>
            <person name="Clerk-Blankenburg K.P."/>
            <person name="Cree A."/>
            <person name="Dao M."/>
            <person name="Davis C."/>
            <person name="Chacko J."/>
            <person name="Dinh H."/>
            <person name="Dugan-Rocha S."/>
            <person name="Fowler G."/>
            <person name="Garner T.T."/>
            <person name="Garnes J."/>
            <person name="Gnirke A."/>
            <person name="Hawes A."/>
            <person name="Hernandez J."/>
            <person name="Hines S."/>
            <person name="Holder M."/>
            <person name="Hume J."/>
            <person name="Jhangiani S.N."/>
            <person name="Joshi V."/>
            <person name="Khan Z.M."/>
            <person name="Jackson L."/>
            <person name="Kovar C."/>
            <person name="Kowis A."/>
            <person name="Lee S."/>
            <person name="Lewis L.R."/>
            <person name="Margolis J."/>
            <person name="Morgan M."/>
            <person name="Nazareth L.V."/>
            <person name="Nguyen N."/>
            <person name="Okwuonu G."/>
            <person name="Parker D."/>
            <person name="Richards S."/>
            <person name="Ruiz S.J."/>
            <person name="Santibanez J."/>
            <person name="Savard J."/>
            <person name="Scherer S.E."/>
            <person name="Schneider B."/>
            <person name="Sodergren E."/>
            <person name="Tautz D."/>
            <person name="Vattahil S."/>
            <person name="Villasana D."/>
            <person name="White C.S."/>
            <person name="Wright R."/>
            <person name="Park Y."/>
            <person name="Beeman R.W."/>
            <person name="Lord J."/>
            <person name="Oppert B."/>
            <person name="Lorenzen M."/>
            <person name="Brown S."/>
            <person name="Wang L."/>
            <person name="Savard J."/>
            <person name="Tautz D."/>
            <person name="Richards S."/>
            <person name="Weinstock G."/>
            <person name="Gibbs R.A."/>
            <person name="Liu Y."/>
            <person name="Worley K."/>
            <person name="Weinstock G."/>
            <person name="Elsik C.G."/>
            <person name="Reese J.T."/>
            <person name="Elhaik E."/>
            <person name="Landan G."/>
            <person name="Graur D."/>
            <person name="Arensburger P."/>
            <person name="Atkinson P."/>
            <person name="Beeman R.W."/>
            <person name="Beidler J."/>
            <person name="Brown S.J."/>
            <person name="Demuth J.P."/>
            <person name="Drury D.W."/>
            <person name="Du Y.Z."/>
            <person name="Fujiwara H."/>
            <person name="Lorenzen M."/>
            <person name="Maselli V."/>
            <person name="Osanai M."/>
            <person name="Park Y."/>
            <person name="Robertson H.M."/>
            <person name="Tu Z."/>
            <person name="Wang J.J."/>
            <person name="Wang S."/>
            <person name="Richards S."/>
            <person name="Song H."/>
            <person name="Zhang L."/>
            <person name="Sodergren E."/>
            <person name="Werner D."/>
            <person name="Stanke M."/>
            <person name="Morgenstern B."/>
            <person name="Solovyev V."/>
            <person name="Kosarev P."/>
            <person name="Brown G."/>
            <person name="Chen H.C."/>
            <person name="Ermolaeva O."/>
            <person name="Hlavina W."/>
            <person name="Kapustin Y."/>
            <person name="Kiryutin B."/>
            <person name="Kitts P."/>
            <person name="Maglott D."/>
            <person name="Pruitt K."/>
            <person name="Sapojnikov V."/>
            <person name="Souvorov A."/>
            <person name="Mackey A.J."/>
            <person name="Waterhouse R.M."/>
            <person name="Wyder S."/>
            <person name="Zdobnov E.M."/>
            <person name="Zdobnov E.M."/>
            <person name="Wyder S."/>
            <person name="Kriventseva E.V."/>
            <person name="Kadowaki T."/>
            <person name="Bork P."/>
            <person name="Aranda M."/>
            <person name="Bao R."/>
            <person name="Beermann A."/>
            <person name="Berns N."/>
            <person name="Bolognesi R."/>
            <person name="Bonneton F."/>
            <person name="Bopp D."/>
            <person name="Brown S.J."/>
            <person name="Bucher G."/>
            <person name="Butts T."/>
            <person name="Chaumot A."/>
            <person name="Denell R.E."/>
            <person name="Ferrier D.E."/>
            <person name="Friedrich M."/>
            <person name="Gordon C.M."/>
            <person name="Jindra M."/>
            <person name="Klingler M."/>
            <person name="Lan Q."/>
            <person name="Lattorff H.M."/>
            <person name="Laudet V."/>
            <person name="von Levetsow C."/>
            <person name="Liu Z."/>
            <person name="Lutz R."/>
            <person name="Lynch J.A."/>
            <person name="da Fonseca R.N."/>
            <person name="Posnien N."/>
            <person name="Reuter R."/>
            <person name="Roth S."/>
            <person name="Savard J."/>
            <person name="Schinko J.B."/>
            <person name="Schmitt C."/>
            <person name="Schoppmeier M."/>
            <person name="Schroder R."/>
            <person name="Shippy T.D."/>
            <person name="Simonnet F."/>
            <person name="Marques-Souza H."/>
            <person name="Tautz D."/>
            <person name="Tomoyasu Y."/>
            <person name="Trauner J."/>
            <person name="Van der Zee M."/>
            <person name="Vervoort M."/>
            <person name="Wittkopp N."/>
            <person name="Wimmer E.A."/>
            <person name="Yang X."/>
            <person name="Jones A.K."/>
            <person name="Sattelle D.B."/>
            <person name="Ebert P.R."/>
            <person name="Nelson D."/>
            <person name="Scott J.G."/>
            <person name="Beeman R.W."/>
            <person name="Muthukrishnan S."/>
            <person name="Kramer K.J."/>
            <person name="Arakane Y."/>
            <person name="Beeman R.W."/>
            <person name="Zhu Q."/>
            <person name="Hogenkamp D."/>
            <person name="Dixit R."/>
            <person name="Oppert B."/>
            <person name="Jiang H."/>
            <person name="Zou Z."/>
            <person name="Marshall J."/>
            <person name="Elpidina E."/>
            <person name="Vinokurov K."/>
            <person name="Oppert C."/>
            <person name="Zou Z."/>
            <person name="Evans J."/>
            <person name="Lu Z."/>
            <person name="Zhao P."/>
            <person name="Sumathipala N."/>
            <person name="Altincicek B."/>
            <person name="Vilcinskas A."/>
            <person name="Williams M."/>
            <person name="Hultmark D."/>
            <person name="Hetru C."/>
            <person name="Jiang H."/>
            <person name="Grimmelikhuijzen C.J."/>
            <person name="Hauser F."/>
            <person name="Cazzamali G."/>
            <person name="Williamson M."/>
            <person name="Park Y."/>
            <person name="Li B."/>
            <person name="Tanaka Y."/>
            <person name="Predel R."/>
            <person name="Neupert S."/>
            <person name="Schachtner J."/>
            <person name="Verleyen P."/>
            <person name="Raible F."/>
            <person name="Bork P."/>
            <person name="Friedrich M."/>
            <person name="Walden K.K."/>
            <person name="Robertson H.M."/>
            <person name="Angeli S."/>
            <person name="Foret S."/>
            <person name="Bucher G."/>
            <person name="Schuetz S."/>
            <person name="Maleszka R."/>
            <person name="Wimmer E.A."/>
            <person name="Beeman R.W."/>
            <person name="Lorenzen M."/>
            <person name="Tomoyasu Y."/>
            <person name="Miller S.C."/>
            <person name="Grossmann D."/>
            <person name="Bucher G."/>
        </authorList>
    </citation>
    <scope>NUCLEOTIDE SEQUENCE [LARGE SCALE GENOMIC DNA]</scope>
    <source>
        <strain evidence="1 2">Georgia GA2</strain>
    </source>
</reference>
<sequence>MQHNQDLIIYTQGLATKTTPTAPIGNGGRKTQGKLMMVKERSKSQTLASLRDSPRVGILMRKKEAVGALLIDMDRE</sequence>
<proteinExistence type="predicted"/>
<dbReference type="AlphaFoldDB" id="A0A139WAB0"/>
<reference evidence="1 2" key="2">
    <citation type="journal article" date="2010" name="Nucleic Acids Res.">
        <title>BeetleBase in 2010: revisions to provide comprehensive genomic information for Tribolium castaneum.</title>
        <authorList>
            <person name="Kim H.S."/>
            <person name="Murphy T."/>
            <person name="Xia J."/>
            <person name="Caragea D."/>
            <person name="Park Y."/>
            <person name="Beeman R.W."/>
            <person name="Lorenzen M.D."/>
            <person name="Butcher S."/>
            <person name="Manak J.R."/>
            <person name="Brown S.J."/>
        </authorList>
    </citation>
    <scope>NUCLEOTIDE SEQUENCE [LARGE SCALE GENOMIC DNA]</scope>
    <source>
        <strain evidence="1 2">Georgia GA2</strain>
    </source>
</reference>
<evidence type="ECO:0000313" key="2">
    <source>
        <dbReference type="Proteomes" id="UP000007266"/>
    </source>
</evidence>
<keyword evidence="2" id="KW-1185">Reference proteome</keyword>
<gene>
    <name evidence="1" type="primary">AUGUSTUS-3.0.2_31388</name>
    <name evidence="1" type="ORF">TcasGA2_TC031388</name>
</gene>
<dbReference type="EMBL" id="KQ971410">
    <property type="protein sequence ID" value="KYB24847.1"/>
    <property type="molecule type" value="Genomic_DNA"/>
</dbReference>
<name>A0A139WAB0_TRICA</name>
<protein>
    <submittedName>
        <fullName evidence="1">Uncharacterized protein</fullName>
    </submittedName>
</protein>
<accession>A0A139WAB0</accession>